<evidence type="ECO:0000313" key="5">
    <source>
        <dbReference type="Proteomes" id="UP001143362"/>
    </source>
</evidence>
<sequence length="322" mass="35177">MNRILLTIILLTASFPGFSHDVPAPPKPLALDDLMSAFGWDMSKTEITTEKVSDNLYVLFGLGGNIAVSVGDDGVLVVDDQFPQLMPKIKAAIGKVAAKKDGNDVDFVINTHWHFDHAEGNLTLGPEGTWVVAQTNSREMMKNDHLINLVSASYEQKAYPEDAWPAITYDDTMHFHFNGEDIDLLHFGPAHTTGDTAIIFQSSNAVHLGDVFNNAGYPFIDAGNGGTLDGVIKFCSETLKLINEDTTVIPGHGPITDYQALSDYIAMLTTIRERMMTLIAAGATLEDVVAANVTQDWDKKNGDSSGFVNRSYMSLTHKIVDR</sequence>
<dbReference type="InterPro" id="IPR050855">
    <property type="entry name" value="NDM-1-like"/>
</dbReference>
<keyword evidence="5" id="KW-1185">Reference proteome</keyword>
<dbReference type="Gene3D" id="3.60.15.10">
    <property type="entry name" value="Ribonuclease Z/Hydroxyacylglutathione hydrolase-like"/>
    <property type="match status" value="1"/>
</dbReference>
<dbReference type="Proteomes" id="UP001143362">
    <property type="component" value="Unassembled WGS sequence"/>
</dbReference>
<dbReference type="Pfam" id="PF00753">
    <property type="entry name" value="Lactamase_B"/>
    <property type="match status" value="1"/>
</dbReference>
<reference evidence="4" key="1">
    <citation type="submission" date="2019-02" db="EMBL/GenBank/DDBJ databases">
        <authorList>
            <person name="Li S.-H."/>
        </authorList>
    </citation>
    <scope>NUCLEOTIDE SEQUENCE</scope>
    <source>
        <strain evidence="4">IMCC14734</strain>
    </source>
</reference>
<accession>A0ABT3TEQ5</accession>
<feature type="chain" id="PRO_5047333501" evidence="2">
    <location>
        <begin position="20"/>
        <end position="322"/>
    </location>
</feature>
<protein>
    <submittedName>
        <fullName evidence="4">MBL fold metallo-hydrolase</fullName>
    </submittedName>
</protein>
<dbReference type="PANTHER" id="PTHR42951">
    <property type="entry name" value="METALLO-BETA-LACTAMASE DOMAIN-CONTAINING"/>
    <property type="match status" value="1"/>
</dbReference>
<dbReference type="EMBL" id="SHNN01000001">
    <property type="protein sequence ID" value="MCX2980670.1"/>
    <property type="molecule type" value="Genomic_DNA"/>
</dbReference>
<dbReference type="PANTHER" id="PTHR42951:SF4">
    <property type="entry name" value="ACYL-COENZYME A THIOESTERASE MBLAC2"/>
    <property type="match status" value="1"/>
</dbReference>
<proteinExistence type="inferred from homology"/>
<dbReference type="InterPro" id="IPR036866">
    <property type="entry name" value="RibonucZ/Hydroxyglut_hydro"/>
</dbReference>
<dbReference type="CDD" id="cd16282">
    <property type="entry name" value="metallo-hydrolase-like_MBL-fold"/>
    <property type="match status" value="1"/>
</dbReference>
<dbReference type="InterPro" id="IPR001279">
    <property type="entry name" value="Metallo-B-lactamas"/>
</dbReference>
<dbReference type="SUPFAM" id="SSF56281">
    <property type="entry name" value="Metallo-hydrolase/oxidoreductase"/>
    <property type="match status" value="1"/>
</dbReference>
<dbReference type="RefSeq" id="WP_279244644.1">
    <property type="nucleotide sequence ID" value="NZ_SHNN01000001.1"/>
</dbReference>
<feature type="domain" description="Metallo-beta-lactamase" evidence="3">
    <location>
        <begin position="64"/>
        <end position="252"/>
    </location>
</feature>
<evidence type="ECO:0000259" key="3">
    <source>
        <dbReference type="SMART" id="SM00849"/>
    </source>
</evidence>
<keyword evidence="2" id="KW-0732">Signal</keyword>
<gene>
    <name evidence="4" type="ORF">EYC98_07240</name>
</gene>
<evidence type="ECO:0000256" key="1">
    <source>
        <dbReference type="ARBA" id="ARBA00005250"/>
    </source>
</evidence>
<name>A0ABT3TEQ5_9GAMM</name>
<comment type="similarity">
    <text evidence="1">Belongs to the metallo-beta-lactamase superfamily. Class-B beta-lactamase family.</text>
</comment>
<feature type="signal peptide" evidence="2">
    <location>
        <begin position="1"/>
        <end position="19"/>
    </location>
</feature>
<dbReference type="SMART" id="SM00849">
    <property type="entry name" value="Lactamase_B"/>
    <property type="match status" value="1"/>
</dbReference>
<organism evidence="4 5">
    <name type="scientific">Candidatus Litorirhabdus singularis</name>
    <dbReference type="NCBI Taxonomy" id="2518993"/>
    <lineage>
        <taxon>Bacteria</taxon>
        <taxon>Pseudomonadati</taxon>
        <taxon>Pseudomonadota</taxon>
        <taxon>Gammaproteobacteria</taxon>
        <taxon>Cellvibrionales</taxon>
        <taxon>Halieaceae</taxon>
        <taxon>Candidatus Litorirhabdus</taxon>
    </lineage>
</organism>
<evidence type="ECO:0000256" key="2">
    <source>
        <dbReference type="SAM" id="SignalP"/>
    </source>
</evidence>
<comment type="caution">
    <text evidence="4">The sequence shown here is derived from an EMBL/GenBank/DDBJ whole genome shotgun (WGS) entry which is preliminary data.</text>
</comment>
<evidence type="ECO:0000313" key="4">
    <source>
        <dbReference type="EMBL" id="MCX2980670.1"/>
    </source>
</evidence>